<keyword evidence="3" id="KW-1185">Reference proteome</keyword>
<evidence type="ECO:0000256" key="1">
    <source>
        <dbReference type="SAM" id="MobiDB-lite"/>
    </source>
</evidence>
<evidence type="ECO:0000313" key="3">
    <source>
        <dbReference type="Proteomes" id="UP000318571"/>
    </source>
</evidence>
<feature type="region of interest" description="Disordered" evidence="1">
    <location>
        <begin position="36"/>
        <end position="63"/>
    </location>
</feature>
<name>A0A553NNQ2_TIGCA</name>
<evidence type="ECO:0000313" key="2">
    <source>
        <dbReference type="EMBL" id="TRY67010.1"/>
    </source>
</evidence>
<dbReference type="AlphaFoldDB" id="A0A553NNQ2"/>
<sequence>MASPSSSSTSSRVQRGGPPHSPVDYEWLQAEDALDPDWDPLTDYRPPTGPPCPDTVGVHRVRSEDKTRRALPKFLRDKIWDPDSLESGNMIELCTKRRMILAIAILGG</sequence>
<organism evidence="2 3">
    <name type="scientific">Tigriopus californicus</name>
    <name type="common">Marine copepod</name>
    <dbReference type="NCBI Taxonomy" id="6832"/>
    <lineage>
        <taxon>Eukaryota</taxon>
        <taxon>Metazoa</taxon>
        <taxon>Ecdysozoa</taxon>
        <taxon>Arthropoda</taxon>
        <taxon>Crustacea</taxon>
        <taxon>Multicrustacea</taxon>
        <taxon>Hexanauplia</taxon>
        <taxon>Copepoda</taxon>
        <taxon>Harpacticoida</taxon>
        <taxon>Harpacticidae</taxon>
        <taxon>Tigriopus</taxon>
    </lineage>
</organism>
<accession>A0A553NNQ2</accession>
<protein>
    <submittedName>
        <fullName evidence="2">Uncharacterized protein</fullName>
    </submittedName>
</protein>
<feature type="compositionally biased region" description="Low complexity" evidence="1">
    <location>
        <begin position="1"/>
        <end position="11"/>
    </location>
</feature>
<comment type="caution">
    <text evidence="2">The sequence shown here is derived from an EMBL/GenBank/DDBJ whole genome shotgun (WGS) entry which is preliminary data.</text>
</comment>
<feature type="region of interest" description="Disordered" evidence="1">
    <location>
        <begin position="1"/>
        <end position="24"/>
    </location>
</feature>
<gene>
    <name evidence="2" type="ORF">TCAL_16951</name>
</gene>
<reference evidence="2 3" key="1">
    <citation type="journal article" date="2018" name="Nat. Ecol. Evol.">
        <title>Genomic signatures of mitonuclear coevolution across populations of Tigriopus californicus.</title>
        <authorList>
            <person name="Barreto F.S."/>
            <person name="Watson E.T."/>
            <person name="Lima T.G."/>
            <person name="Willett C.S."/>
            <person name="Edmands S."/>
            <person name="Li W."/>
            <person name="Burton R.S."/>
        </authorList>
    </citation>
    <scope>NUCLEOTIDE SEQUENCE [LARGE SCALE GENOMIC DNA]</scope>
    <source>
        <strain evidence="2 3">San Diego</strain>
    </source>
</reference>
<dbReference type="Proteomes" id="UP000318571">
    <property type="component" value="Chromosome 4"/>
</dbReference>
<proteinExistence type="predicted"/>
<dbReference type="EMBL" id="VCGU01000011">
    <property type="protein sequence ID" value="TRY67010.1"/>
    <property type="molecule type" value="Genomic_DNA"/>
</dbReference>